<dbReference type="EMBL" id="ACCH01000430">
    <property type="protein sequence ID" value="EEF87178.1"/>
    <property type="molecule type" value="Genomic_DNA"/>
</dbReference>
<comment type="caution">
    <text evidence="1">The sequence shown here is derived from an EMBL/GenBank/DDBJ whole genome shotgun (WGS) entry which is preliminary data.</text>
</comment>
<reference evidence="1 2" key="2">
    <citation type="submission" date="2009-01" db="EMBL/GenBank/DDBJ databases">
        <title>Draft genome sequence of Bacteroides cellulosilyticus (DSM 14838).</title>
        <authorList>
            <person name="Sudarsanam P."/>
            <person name="Ley R."/>
            <person name="Guruge J."/>
            <person name="Turnbaugh P.J."/>
            <person name="Mahowald M."/>
            <person name="Liep D."/>
            <person name="Gordon J."/>
        </authorList>
    </citation>
    <scope>NUCLEOTIDE SEQUENCE [LARGE SCALE GENOMIC DNA]</scope>
    <source>
        <strain evidence="1 2">DSM 14838</strain>
    </source>
</reference>
<accession>E2NLN9</accession>
<reference evidence="1 2" key="1">
    <citation type="submission" date="2008-12" db="EMBL/GenBank/DDBJ databases">
        <authorList>
            <person name="Fulton L."/>
            <person name="Clifton S."/>
            <person name="Fulton B."/>
            <person name="Xu J."/>
            <person name="Minx P."/>
            <person name="Pepin K.H."/>
            <person name="Johnson M."/>
            <person name="Bhonagiri V."/>
            <person name="Nash W.E."/>
            <person name="Mardis E.R."/>
            <person name="Wilson R.K."/>
        </authorList>
    </citation>
    <scope>NUCLEOTIDE SEQUENCE [LARGE SCALE GENOMIC DNA]</scope>
    <source>
        <strain evidence="1 2">DSM 14838</strain>
    </source>
</reference>
<evidence type="ECO:0000313" key="2">
    <source>
        <dbReference type="Proteomes" id="UP000003711"/>
    </source>
</evidence>
<evidence type="ECO:0000313" key="1">
    <source>
        <dbReference type="EMBL" id="EEF87178.1"/>
    </source>
</evidence>
<dbReference type="Proteomes" id="UP000003711">
    <property type="component" value="Unassembled WGS sequence"/>
</dbReference>
<name>E2NLN9_9BACE</name>
<sequence length="55" mass="6478">MLPTFINSVEIDLKTKIEYMYTKKAIILHENDRLLPFIPVLFGVKVTRINYNPPE</sequence>
<gene>
    <name evidence="1" type="ORF">BACCELL_05233</name>
</gene>
<protein>
    <submittedName>
        <fullName evidence="1">Uncharacterized protein</fullName>
    </submittedName>
</protein>
<dbReference type="AlphaFoldDB" id="E2NLN9"/>
<dbReference type="HOGENOM" id="CLU_3022124_0_0_10"/>
<proteinExistence type="predicted"/>
<organism evidence="1 2">
    <name type="scientific">Bacteroides cellulosilyticus DSM 14838</name>
    <dbReference type="NCBI Taxonomy" id="537012"/>
    <lineage>
        <taxon>Bacteria</taxon>
        <taxon>Pseudomonadati</taxon>
        <taxon>Bacteroidota</taxon>
        <taxon>Bacteroidia</taxon>
        <taxon>Bacteroidales</taxon>
        <taxon>Bacteroidaceae</taxon>
        <taxon>Bacteroides</taxon>
    </lineage>
</organism>